<dbReference type="OrthoDB" id="9790168at2"/>
<dbReference type="EMBL" id="FNQP01000015">
    <property type="protein sequence ID" value="SEA83621.1"/>
    <property type="molecule type" value="Genomic_DNA"/>
</dbReference>
<evidence type="ECO:0000256" key="7">
    <source>
        <dbReference type="ARBA" id="ARBA00022909"/>
    </source>
</evidence>
<dbReference type="InterPro" id="IPR000550">
    <property type="entry name" value="Hppk"/>
</dbReference>
<dbReference type="RefSeq" id="WP_093069218.1">
    <property type="nucleotide sequence ID" value="NZ_FNQP01000015.1"/>
</dbReference>
<evidence type="ECO:0000256" key="4">
    <source>
        <dbReference type="ARBA" id="ARBA00022741"/>
    </source>
</evidence>
<feature type="domain" description="7,8-dihydro-6-hydroxymethylpterin-pyrophosphokinase" evidence="8">
    <location>
        <begin position="5"/>
        <end position="129"/>
    </location>
</feature>
<evidence type="ECO:0000256" key="6">
    <source>
        <dbReference type="ARBA" id="ARBA00022840"/>
    </source>
</evidence>
<dbReference type="AlphaFoldDB" id="A0A1H4EEY6"/>
<dbReference type="STRING" id="525918.SAMN05660964_02575"/>
<keyword evidence="5 9" id="KW-0418">Kinase</keyword>
<evidence type="ECO:0000313" key="10">
    <source>
        <dbReference type="Proteomes" id="UP000199397"/>
    </source>
</evidence>
<evidence type="ECO:0000313" key="9">
    <source>
        <dbReference type="EMBL" id="SEA83621.1"/>
    </source>
</evidence>
<dbReference type="NCBIfam" id="TIGR01498">
    <property type="entry name" value="folK"/>
    <property type="match status" value="1"/>
</dbReference>
<gene>
    <name evidence="9" type="ORF">SAMN05660964_02575</name>
</gene>
<evidence type="ECO:0000256" key="5">
    <source>
        <dbReference type="ARBA" id="ARBA00022777"/>
    </source>
</evidence>
<dbReference type="GO" id="GO:0046654">
    <property type="term" value="P:tetrahydrofolate biosynthetic process"/>
    <property type="evidence" value="ECO:0007669"/>
    <property type="project" value="UniProtKB-UniPathway"/>
</dbReference>
<accession>A0A1H4EEY6</accession>
<dbReference type="Gene3D" id="3.30.70.560">
    <property type="entry name" value="7,8-Dihydro-6-hydroxymethylpterin-pyrophosphokinase HPPK"/>
    <property type="match status" value="1"/>
</dbReference>
<reference evidence="9 10" key="1">
    <citation type="submission" date="2016-10" db="EMBL/GenBank/DDBJ databases">
        <authorList>
            <person name="de Groot N.N."/>
        </authorList>
    </citation>
    <scope>NUCLEOTIDE SEQUENCE [LARGE SCALE GENOMIC DNA]</scope>
    <source>
        <strain evidence="9 10">DSM 21228</strain>
    </source>
</reference>
<dbReference type="EC" id="2.7.6.3" evidence="2"/>
<dbReference type="GO" id="GO:0003848">
    <property type="term" value="F:2-amino-4-hydroxy-6-hydroxymethyldihydropteridine diphosphokinase activity"/>
    <property type="evidence" value="ECO:0007669"/>
    <property type="project" value="UniProtKB-EC"/>
</dbReference>
<comment type="pathway">
    <text evidence="1">Cofactor biosynthesis; tetrahydrofolate biosynthesis; 2-amino-4-hydroxy-6-hydroxymethyl-7,8-dihydropteridine diphosphate from 7,8-dihydroneopterin triphosphate: step 4/4.</text>
</comment>
<dbReference type="Proteomes" id="UP000199397">
    <property type="component" value="Unassembled WGS sequence"/>
</dbReference>
<name>A0A1H4EEY6_9GAMM</name>
<evidence type="ECO:0000256" key="1">
    <source>
        <dbReference type="ARBA" id="ARBA00005051"/>
    </source>
</evidence>
<keyword evidence="3" id="KW-0808">Transferase</keyword>
<protein>
    <recommendedName>
        <fullName evidence="2">2-amino-4-hydroxy-6-hydroxymethyldihydropteridine diphosphokinase</fullName>
        <ecNumber evidence="2">2.7.6.3</ecNumber>
    </recommendedName>
</protein>
<dbReference type="GO" id="GO:0005524">
    <property type="term" value="F:ATP binding"/>
    <property type="evidence" value="ECO:0007669"/>
    <property type="project" value="UniProtKB-KW"/>
</dbReference>
<dbReference type="InterPro" id="IPR035907">
    <property type="entry name" value="Hppk_sf"/>
</dbReference>
<keyword evidence="10" id="KW-1185">Reference proteome</keyword>
<keyword evidence="4" id="KW-0547">Nucleotide-binding</keyword>
<organism evidence="9 10">
    <name type="scientific">Thiothrix caldifontis</name>
    <dbReference type="NCBI Taxonomy" id="525918"/>
    <lineage>
        <taxon>Bacteria</taxon>
        <taxon>Pseudomonadati</taxon>
        <taxon>Pseudomonadota</taxon>
        <taxon>Gammaproteobacteria</taxon>
        <taxon>Thiotrichales</taxon>
        <taxon>Thiotrichaceae</taxon>
        <taxon>Thiothrix</taxon>
    </lineage>
</organism>
<proteinExistence type="predicted"/>
<keyword evidence="7" id="KW-0289">Folate biosynthesis</keyword>
<sequence>MANVYVSIGSNIERELNVCACMQRLQQDFGEVQFSTVYETPAVGFESEPFFNLAAGFTTTLTPNEVKHYLHALESTHGRVRNDAKFSARTLDVDLLLYDDLNLQPSVNLPHKDILTYPFVLFPLAEIAPGVLHPELKRTLADLAQTSSLSAEALRVVALDCPPLTLQTGLLTAE</sequence>
<dbReference type="UniPathway" id="UPA00077">
    <property type="reaction ID" value="UER00155"/>
</dbReference>
<keyword evidence="6" id="KW-0067">ATP-binding</keyword>
<dbReference type="PANTHER" id="PTHR43071:SF2">
    <property type="entry name" value="2-AMINO-4-HYDROXY-6-HYDROXYMETHYLDIHYDROPTERIDINE PYROPHOSPHOKINASE"/>
    <property type="match status" value="1"/>
</dbReference>
<evidence type="ECO:0000256" key="3">
    <source>
        <dbReference type="ARBA" id="ARBA00022679"/>
    </source>
</evidence>
<dbReference type="Pfam" id="PF01288">
    <property type="entry name" value="HPPK"/>
    <property type="match status" value="1"/>
</dbReference>
<evidence type="ECO:0000259" key="8">
    <source>
        <dbReference type="Pfam" id="PF01288"/>
    </source>
</evidence>
<dbReference type="GO" id="GO:0046656">
    <property type="term" value="P:folic acid biosynthetic process"/>
    <property type="evidence" value="ECO:0007669"/>
    <property type="project" value="UniProtKB-KW"/>
</dbReference>
<dbReference type="SUPFAM" id="SSF55083">
    <property type="entry name" value="6-hydroxymethyl-7,8-dihydropterin pyrophosphokinase, HPPK"/>
    <property type="match status" value="1"/>
</dbReference>
<evidence type="ECO:0000256" key="2">
    <source>
        <dbReference type="ARBA" id="ARBA00013253"/>
    </source>
</evidence>
<dbReference type="GO" id="GO:0016301">
    <property type="term" value="F:kinase activity"/>
    <property type="evidence" value="ECO:0007669"/>
    <property type="project" value="UniProtKB-KW"/>
</dbReference>
<dbReference type="PANTHER" id="PTHR43071">
    <property type="entry name" value="2-AMINO-4-HYDROXY-6-HYDROXYMETHYLDIHYDROPTERIDINE PYROPHOSPHOKINASE"/>
    <property type="match status" value="1"/>
</dbReference>